<dbReference type="AlphaFoldDB" id="A0A512H6T1"/>
<keyword evidence="4" id="KW-0804">Transcription</keyword>
<dbReference type="Gene3D" id="3.40.190.290">
    <property type="match status" value="1"/>
</dbReference>
<keyword evidence="3" id="KW-0238">DNA-binding</keyword>
<dbReference type="Pfam" id="PF03466">
    <property type="entry name" value="LysR_substrate"/>
    <property type="match status" value="1"/>
</dbReference>
<protein>
    <submittedName>
        <fullName evidence="6">Putative transcriptional regulator, LysR family protein</fullName>
    </submittedName>
</protein>
<dbReference type="GO" id="GO:0003700">
    <property type="term" value="F:DNA-binding transcription factor activity"/>
    <property type="evidence" value="ECO:0007669"/>
    <property type="project" value="InterPro"/>
</dbReference>
<dbReference type="GO" id="GO:0000976">
    <property type="term" value="F:transcription cis-regulatory region binding"/>
    <property type="evidence" value="ECO:0007669"/>
    <property type="project" value="TreeGrafter"/>
</dbReference>
<proteinExistence type="inferred from homology"/>
<dbReference type="CDD" id="cd08442">
    <property type="entry name" value="PBP2_YofA_SoxR_like"/>
    <property type="match status" value="1"/>
</dbReference>
<evidence type="ECO:0000313" key="6">
    <source>
        <dbReference type="EMBL" id="GEO81169.1"/>
    </source>
</evidence>
<dbReference type="Proteomes" id="UP000321567">
    <property type="component" value="Unassembled WGS sequence"/>
</dbReference>
<feature type="domain" description="HTH lysR-type" evidence="5">
    <location>
        <begin position="1"/>
        <end position="58"/>
    </location>
</feature>
<dbReference type="Gene3D" id="1.10.10.10">
    <property type="entry name" value="Winged helix-like DNA-binding domain superfamily/Winged helix DNA-binding domain"/>
    <property type="match status" value="1"/>
</dbReference>
<dbReference type="InterPro" id="IPR000847">
    <property type="entry name" value="LysR_HTH_N"/>
</dbReference>
<evidence type="ECO:0000256" key="2">
    <source>
        <dbReference type="ARBA" id="ARBA00023015"/>
    </source>
</evidence>
<dbReference type="InterPro" id="IPR036390">
    <property type="entry name" value="WH_DNA-bd_sf"/>
</dbReference>
<evidence type="ECO:0000313" key="7">
    <source>
        <dbReference type="Proteomes" id="UP000321567"/>
    </source>
</evidence>
<evidence type="ECO:0000256" key="1">
    <source>
        <dbReference type="ARBA" id="ARBA00009437"/>
    </source>
</evidence>
<evidence type="ECO:0000256" key="4">
    <source>
        <dbReference type="ARBA" id="ARBA00023163"/>
    </source>
</evidence>
<comment type="similarity">
    <text evidence="1">Belongs to the LysR transcriptional regulatory family.</text>
</comment>
<sequence length="292" mass="31107">MDTASLRVFRAVVRGGSVVAAADLVHSVPSNVSARVRKLEDDLGARLFVREARGMRLTPAGTVLLDFAERILALTDAAREAVGEAIGEGGELRLASMETTAAIRLPPVLAEFHRRHPKTTLTLSTGTSEGQLDAVLERRADLAFLAGPVVHERVIGAPVFVEELVLAVPAGVTTVEEANTRAMLVFRSGCAYRARTEAWLRGAGLAPRRVMEFGTLDGLLGCVAAGMGVSLLPRAVVERPRHAGQIEGLPIPNARVETWLIQHRDSVETGAARAFKALVMASRDFVLPGDAG</sequence>
<evidence type="ECO:0000256" key="3">
    <source>
        <dbReference type="ARBA" id="ARBA00023125"/>
    </source>
</evidence>
<dbReference type="InterPro" id="IPR036388">
    <property type="entry name" value="WH-like_DNA-bd_sf"/>
</dbReference>
<reference evidence="6 7" key="1">
    <citation type="submission" date="2019-07" db="EMBL/GenBank/DDBJ databases">
        <title>Whole genome shotgun sequence of Rhodospirillum oryzae NBRC 107573.</title>
        <authorList>
            <person name="Hosoyama A."/>
            <person name="Uohara A."/>
            <person name="Ohji S."/>
            <person name="Ichikawa N."/>
        </authorList>
    </citation>
    <scope>NUCLEOTIDE SEQUENCE [LARGE SCALE GENOMIC DNA]</scope>
    <source>
        <strain evidence="6 7">NBRC 107573</strain>
    </source>
</reference>
<dbReference type="FunFam" id="1.10.10.10:FF:000001">
    <property type="entry name" value="LysR family transcriptional regulator"/>
    <property type="match status" value="1"/>
</dbReference>
<gene>
    <name evidence="6" type="ORF">ROR02_13000</name>
</gene>
<dbReference type="Pfam" id="PF00126">
    <property type="entry name" value="HTH_1"/>
    <property type="match status" value="1"/>
</dbReference>
<accession>A0A512H6T1</accession>
<name>A0A512H6T1_9PROT</name>
<dbReference type="OrthoDB" id="8479357at2"/>
<dbReference type="PANTHER" id="PTHR30126:SF40">
    <property type="entry name" value="HTH-TYPE TRANSCRIPTIONAL REGULATOR GLTR"/>
    <property type="match status" value="1"/>
</dbReference>
<keyword evidence="7" id="KW-1185">Reference proteome</keyword>
<dbReference type="EMBL" id="BJZO01000028">
    <property type="protein sequence ID" value="GEO81169.1"/>
    <property type="molecule type" value="Genomic_DNA"/>
</dbReference>
<evidence type="ECO:0000259" key="5">
    <source>
        <dbReference type="PROSITE" id="PS50931"/>
    </source>
</evidence>
<dbReference type="InterPro" id="IPR005119">
    <property type="entry name" value="LysR_subst-bd"/>
</dbReference>
<dbReference type="SUPFAM" id="SSF53850">
    <property type="entry name" value="Periplasmic binding protein-like II"/>
    <property type="match status" value="1"/>
</dbReference>
<dbReference type="RefSeq" id="WP_147163208.1">
    <property type="nucleotide sequence ID" value="NZ_BJZO01000028.1"/>
</dbReference>
<organism evidence="6 7">
    <name type="scientific">Pararhodospirillum oryzae</name>
    <dbReference type="NCBI Taxonomy" id="478448"/>
    <lineage>
        <taxon>Bacteria</taxon>
        <taxon>Pseudomonadati</taxon>
        <taxon>Pseudomonadota</taxon>
        <taxon>Alphaproteobacteria</taxon>
        <taxon>Rhodospirillales</taxon>
        <taxon>Rhodospirillaceae</taxon>
        <taxon>Pararhodospirillum</taxon>
    </lineage>
</organism>
<dbReference type="SUPFAM" id="SSF46785">
    <property type="entry name" value="Winged helix' DNA-binding domain"/>
    <property type="match status" value="1"/>
</dbReference>
<keyword evidence="2" id="KW-0805">Transcription regulation</keyword>
<comment type="caution">
    <text evidence="6">The sequence shown here is derived from an EMBL/GenBank/DDBJ whole genome shotgun (WGS) entry which is preliminary data.</text>
</comment>
<dbReference type="PROSITE" id="PS50931">
    <property type="entry name" value="HTH_LYSR"/>
    <property type="match status" value="1"/>
</dbReference>
<dbReference type="PANTHER" id="PTHR30126">
    <property type="entry name" value="HTH-TYPE TRANSCRIPTIONAL REGULATOR"/>
    <property type="match status" value="1"/>
</dbReference>